<proteinExistence type="predicted"/>
<evidence type="ECO:0000256" key="1">
    <source>
        <dbReference type="SAM" id="MobiDB-lite"/>
    </source>
</evidence>
<name>A0A6J5MC92_9CAUD</name>
<sequence>MTLNLKIEIIKIFTLEFSVSSDKELKLKKDKPDEEAADTQPPASEPASSSK</sequence>
<feature type="compositionally biased region" description="Basic and acidic residues" evidence="1">
    <location>
        <begin position="23"/>
        <end position="34"/>
    </location>
</feature>
<protein>
    <submittedName>
        <fullName evidence="2">Uncharacterized protein</fullName>
    </submittedName>
</protein>
<dbReference type="EMBL" id="LR796423">
    <property type="protein sequence ID" value="CAB4143801.1"/>
    <property type="molecule type" value="Genomic_DNA"/>
</dbReference>
<feature type="region of interest" description="Disordered" evidence="1">
    <location>
        <begin position="23"/>
        <end position="51"/>
    </location>
</feature>
<accession>A0A6J5MC92</accession>
<reference evidence="2" key="1">
    <citation type="submission" date="2020-04" db="EMBL/GenBank/DDBJ databases">
        <authorList>
            <person name="Chiriac C."/>
            <person name="Salcher M."/>
            <person name="Ghai R."/>
            <person name="Kavagutti S V."/>
        </authorList>
    </citation>
    <scope>NUCLEOTIDE SEQUENCE</scope>
</reference>
<organism evidence="2">
    <name type="scientific">uncultured Caudovirales phage</name>
    <dbReference type="NCBI Taxonomy" id="2100421"/>
    <lineage>
        <taxon>Viruses</taxon>
        <taxon>Duplodnaviria</taxon>
        <taxon>Heunggongvirae</taxon>
        <taxon>Uroviricota</taxon>
        <taxon>Caudoviricetes</taxon>
        <taxon>Peduoviridae</taxon>
        <taxon>Maltschvirus</taxon>
        <taxon>Maltschvirus maltsch</taxon>
    </lineage>
</organism>
<evidence type="ECO:0000313" key="2">
    <source>
        <dbReference type="EMBL" id="CAB4143801.1"/>
    </source>
</evidence>
<gene>
    <name evidence="2" type="ORF">UFOVP447_252</name>
</gene>